<evidence type="ECO:0000256" key="7">
    <source>
        <dbReference type="ARBA" id="ARBA00023054"/>
    </source>
</evidence>
<evidence type="ECO:0000256" key="11">
    <source>
        <dbReference type="SAM" id="Phobius"/>
    </source>
</evidence>
<name>A0AAN6E5B7_9EURO</name>
<keyword evidence="3 11" id="KW-0812">Transmembrane</keyword>
<keyword evidence="4" id="KW-0256">Endoplasmic reticulum</keyword>
<comment type="caution">
    <text evidence="13">The sequence shown here is derived from an EMBL/GenBank/DDBJ whole genome shotgun (WGS) entry which is preliminary data.</text>
</comment>
<dbReference type="GO" id="GO:0031201">
    <property type="term" value="C:SNARE complex"/>
    <property type="evidence" value="ECO:0007669"/>
    <property type="project" value="TreeGrafter"/>
</dbReference>
<evidence type="ECO:0000256" key="9">
    <source>
        <dbReference type="ARBA" id="ARBA00037934"/>
    </source>
</evidence>
<keyword evidence="8 11" id="KW-0472">Membrane</keyword>
<sequence length="418" mass="47861">MLSYRSMAMSFYSLHTTHEEMSRSLSQRLEVLAESYKETLNLIQELRKFSPASYTEGDPDERRVELANEIHDTLKEQEDTLEVLRQEFEDDSIPSYRRNLHGQHRDAERERSAALLEKLTEDLKTARASFRRAQLAAKRTADQEKRKEREQLFAARKSEGGNVRTRPTHEKLTQNELALQGSSDVTAALRRMHNRMEDTLSQSDFAQQTLQESQEALRSLEESYSGTTDLLKLSRGLASQLVRSNKSDTWFLKSAFYMLAITICWLIFRRLIYGPLILFVYWPIRTMWWFTMTSIGAIGFGMPDGAISTAPKPTLSIVMPTMVSARASMPTHDSGIRFKSMEIPAKGGGWDRKPRQEPQSQGDESMIEKVGRMIDGEQPDVADDAVQEGSGQEEQPRNTLKRMMEVEVERPVPSRDEL</sequence>
<feature type="transmembrane region" description="Helical" evidence="11">
    <location>
        <begin position="250"/>
        <end position="268"/>
    </location>
</feature>
<keyword evidence="2" id="KW-0813">Transport</keyword>
<comment type="subcellular location">
    <subcellularLocation>
        <location evidence="1">Endoplasmic reticulum membrane</location>
        <topology evidence="1">Single-pass type IV membrane protein</topology>
    </subcellularLocation>
</comment>
<dbReference type="EMBL" id="MU404350">
    <property type="protein sequence ID" value="KAI1617712.1"/>
    <property type="molecule type" value="Genomic_DNA"/>
</dbReference>
<proteinExistence type="inferred from homology"/>
<organism evidence="13 14">
    <name type="scientific">Exophiala viscosa</name>
    <dbReference type="NCBI Taxonomy" id="2486360"/>
    <lineage>
        <taxon>Eukaryota</taxon>
        <taxon>Fungi</taxon>
        <taxon>Dikarya</taxon>
        <taxon>Ascomycota</taxon>
        <taxon>Pezizomycotina</taxon>
        <taxon>Eurotiomycetes</taxon>
        <taxon>Chaetothyriomycetidae</taxon>
        <taxon>Chaetothyriales</taxon>
        <taxon>Herpotrichiellaceae</taxon>
        <taxon>Exophiala</taxon>
    </lineage>
</organism>
<dbReference type="GO" id="GO:0006890">
    <property type="term" value="P:retrograde vesicle-mediated transport, Golgi to endoplasmic reticulum"/>
    <property type="evidence" value="ECO:0007669"/>
    <property type="project" value="InterPro"/>
</dbReference>
<evidence type="ECO:0000256" key="4">
    <source>
        <dbReference type="ARBA" id="ARBA00022824"/>
    </source>
</evidence>
<dbReference type="GO" id="GO:0005789">
    <property type="term" value="C:endoplasmic reticulum membrane"/>
    <property type="evidence" value="ECO:0007669"/>
    <property type="project" value="UniProtKB-SubCell"/>
</dbReference>
<dbReference type="Proteomes" id="UP001203852">
    <property type="component" value="Unassembled WGS sequence"/>
</dbReference>
<evidence type="ECO:0000256" key="6">
    <source>
        <dbReference type="ARBA" id="ARBA00022989"/>
    </source>
</evidence>
<evidence type="ECO:0000259" key="12">
    <source>
        <dbReference type="Pfam" id="PF03908"/>
    </source>
</evidence>
<feature type="domain" description="Sec20 C-terminal" evidence="12">
    <location>
        <begin position="182"/>
        <end position="271"/>
    </location>
</feature>
<evidence type="ECO:0000313" key="13">
    <source>
        <dbReference type="EMBL" id="KAI1617712.1"/>
    </source>
</evidence>
<keyword evidence="14" id="KW-1185">Reference proteome</keyword>
<feature type="region of interest" description="Disordered" evidence="10">
    <location>
        <begin position="343"/>
        <end position="418"/>
    </location>
</feature>
<dbReference type="Pfam" id="PF03908">
    <property type="entry name" value="Sec20"/>
    <property type="match status" value="1"/>
</dbReference>
<feature type="transmembrane region" description="Helical" evidence="11">
    <location>
        <begin position="288"/>
        <end position="307"/>
    </location>
</feature>
<dbReference type="GO" id="GO:0005484">
    <property type="term" value="F:SNAP receptor activity"/>
    <property type="evidence" value="ECO:0007669"/>
    <property type="project" value="InterPro"/>
</dbReference>
<protein>
    <submittedName>
        <fullName evidence="13">Protein transporter SEC20</fullName>
    </submittedName>
</protein>
<dbReference type="AlphaFoldDB" id="A0AAN6E5B7"/>
<evidence type="ECO:0000256" key="1">
    <source>
        <dbReference type="ARBA" id="ARBA00004163"/>
    </source>
</evidence>
<comment type="similarity">
    <text evidence="9">Belongs to the SEC20 family.</text>
</comment>
<keyword evidence="7" id="KW-0175">Coiled coil</keyword>
<reference evidence="13" key="1">
    <citation type="journal article" date="2022" name="bioRxiv">
        <title>Deciphering the potential niche of two novel black yeast fungi from a biological soil crust based on their genomes, phenotypes, and melanin regulation.</title>
        <authorList>
            <consortium name="DOE Joint Genome Institute"/>
            <person name="Carr E.C."/>
            <person name="Barton Q."/>
            <person name="Grambo S."/>
            <person name="Sullivan M."/>
            <person name="Renfro C.M."/>
            <person name="Kuo A."/>
            <person name="Pangilinan J."/>
            <person name="Lipzen A."/>
            <person name="Keymanesh K."/>
            <person name="Savage E."/>
            <person name="Barry K."/>
            <person name="Grigoriev I.V."/>
            <person name="Riekhof W.R."/>
            <person name="Harris S.S."/>
        </authorList>
    </citation>
    <scope>NUCLEOTIDE SEQUENCE</scope>
    <source>
        <strain evidence="13">JF 03-4F</strain>
    </source>
</reference>
<feature type="compositionally biased region" description="Acidic residues" evidence="10">
    <location>
        <begin position="377"/>
        <end position="386"/>
    </location>
</feature>
<feature type="compositionally biased region" description="Basic and acidic residues" evidence="10">
    <location>
        <begin position="366"/>
        <end position="375"/>
    </location>
</feature>
<dbReference type="PANTHER" id="PTHR12825:SF0">
    <property type="entry name" value="VESICLE TRANSPORT PROTEIN SEC20"/>
    <property type="match status" value="1"/>
</dbReference>
<accession>A0AAN6E5B7</accession>
<gene>
    <name evidence="13" type="ORF">EDD36DRAFT_424833</name>
</gene>
<dbReference type="InterPro" id="IPR005606">
    <property type="entry name" value="Sec20"/>
</dbReference>
<keyword evidence="5" id="KW-0931">ER-Golgi transport</keyword>
<evidence type="ECO:0000256" key="2">
    <source>
        <dbReference type="ARBA" id="ARBA00022448"/>
    </source>
</evidence>
<evidence type="ECO:0000256" key="3">
    <source>
        <dbReference type="ARBA" id="ARBA00022692"/>
    </source>
</evidence>
<feature type="compositionally biased region" description="Basic and acidic residues" evidence="10">
    <location>
        <begin position="402"/>
        <end position="418"/>
    </location>
</feature>
<dbReference type="InterPro" id="IPR056173">
    <property type="entry name" value="Sec20_C"/>
</dbReference>
<evidence type="ECO:0000256" key="10">
    <source>
        <dbReference type="SAM" id="MobiDB-lite"/>
    </source>
</evidence>
<dbReference type="PANTHER" id="PTHR12825">
    <property type="entry name" value="BNIP1-RELATED"/>
    <property type="match status" value="1"/>
</dbReference>
<evidence type="ECO:0000313" key="14">
    <source>
        <dbReference type="Proteomes" id="UP001203852"/>
    </source>
</evidence>
<keyword evidence="6 11" id="KW-1133">Transmembrane helix</keyword>
<evidence type="ECO:0000256" key="5">
    <source>
        <dbReference type="ARBA" id="ARBA00022892"/>
    </source>
</evidence>
<evidence type="ECO:0000256" key="8">
    <source>
        <dbReference type="ARBA" id="ARBA00023136"/>
    </source>
</evidence>